<gene>
    <name evidence="9" type="ORF">BC936DRAFT_141750</name>
</gene>
<dbReference type="CDD" id="cd03044">
    <property type="entry name" value="GST_N_EF1Bgamma"/>
    <property type="match status" value="1"/>
</dbReference>
<dbReference type="PROSITE" id="PS50040">
    <property type="entry name" value="EF1G_C"/>
    <property type="match status" value="1"/>
</dbReference>
<sequence length="379" mass="43203">SPQKIYSYPGNPRVSKALIAARYNGLEIETPAFQIGVDNKSAEFLAKFPHGKVPAFEGADGTNLFESSAIAFYVAAYKNDTTLFGKTKAQAALVQQWMSAWVGPIRGWRPYNKPAHDTAVTNVKRALDVLNKILLHQTYLVGEHITLADISVTAALLEPCKLFFDKEFRNEYKNVNRWFATAVNQKHFKAVLGEVALCEVPQKYVAPKKDDKKEKKEEKPKVEKPKEENPKEKKKEEEDDDDEPKPEPKPKSALDLLPPSPLVLDEWKRFYSNNETIPNAMNWLWEHFDPQGWSIWKVDYKYNEDLTLIFMSSNLIGGFFNRLERARKYAFGSMVVTGENNKNAISGYFIIRGQEIPEEVYDAADFESYTFVKVDSGAQ</sequence>
<evidence type="ECO:0000259" key="7">
    <source>
        <dbReference type="PROSITE" id="PS50404"/>
    </source>
</evidence>
<evidence type="ECO:0000313" key="9">
    <source>
        <dbReference type="EMBL" id="RUO96610.1"/>
    </source>
</evidence>
<dbReference type="EMBL" id="RBNI01020443">
    <property type="protein sequence ID" value="RUO96610.1"/>
    <property type="molecule type" value="Genomic_DNA"/>
</dbReference>
<dbReference type="OrthoDB" id="249703at2759"/>
<reference evidence="9 10" key="1">
    <citation type="journal article" date="2018" name="New Phytol.">
        <title>Phylogenomics of Endogonaceae and evolution of mycorrhizas within Mucoromycota.</title>
        <authorList>
            <person name="Chang Y."/>
            <person name="Desiro A."/>
            <person name="Na H."/>
            <person name="Sandor L."/>
            <person name="Lipzen A."/>
            <person name="Clum A."/>
            <person name="Barry K."/>
            <person name="Grigoriev I.V."/>
            <person name="Martin F.M."/>
            <person name="Stajich J.E."/>
            <person name="Smith M.E."/>
            <person name="Bonito G."/>
            <person name="Spatafora J.W."/>
        </authorList>
    </citation>
    <scope>NUCLEOTIDE SEQUENCE [LARGE SCALE GENOMIC DNA]</scope>
    <source>
        <strain evidence="9 10">GMNB39</strain>
    </source>
</reference>
<dbReference type="GO" id="GO:0005634">
    <property type="term" value="C:nucleus"/>
    <property type="evidence" value="ECO:0007669"/>
    <property type="project" value="TreeGrafter"/>
</dbReference>
<dbReference type="GO" id="GO:0003746">
    <property type="term" value="F:translation elongation factor activity"/>
    <property type="evidence" value="ECO:0007669"/>
    <property type="project" value="UniProtKB-UniRule"/>
</dbReference>
<dbReference type="InterPro" id="IPR001662">
    <property type="entry name" value="EF1B_G_C"/>
</dbReference>
<dbReference type="SFLD" id="SFLDG00358">
    <property type="entry name" value="Main_(cytGST)"/>
    <property type="match status" value="1"/>
</dbReference>
<dbReference type="SFLD" id="SFLDS00019">
    <property type="entry name" value="Glutathione_Transferase_(cytos"/>
    <property type="match status" value="1"/>
</dbReference>
<dbReference type="PROSITE" id="PS50405">
    <property type="entry name" value="GST_CTER"/>
    <property type="match status" value="1"/>
</dbReference>
<protein>
    <recommendedName>
        <fullName evidence="11">Glutathione S-transferase</fullName>
    </recommendedName>
</protein>
<dbReference type="GO" id="GO:0005737">
    <property type="term" value="C:cytoplasm"/>
    <property type="evidence" value="ECO:0007669"/>
    <property type="project" value="TreeGrafter"/>
</dbReference>
<dbReference type="Gene3D" id="3.40.30.10">
    <property type="entry name" value="Glutaredoxin"/>
    <property type="match status" value="1"/>
</dbReference>
<dbReference type="Gene3D" id="3.30.70.1010">
    <property type="entry name" value="Translation elongation factor EF1B, gamma chain, conserved domain"/>
    <property type="match status" value="1"/>
</dbReference>
<dbReference type="InterPro" id="IPR050802">
    <property type="entry name" value="EF-GSTs"/>
</dbReference>
<evidence type="ECO:0008006" key="11">
    <source>
        <dbReference type="Google" id="ProtNLM"/>
    </source>
</evidence>
<dbReference type="Proteomes" id="UP000268093">
    <property type="component" value="Unassembled WGS sequence"/>
</dbReference>
<keyword evidence="10" id="KW-1185">Reference proteome</keyword>
<dbReference type="Pfam" id="PF00043">
    <property type="entry name" value="GST_C"/>
    <property type="match status" value="1"/>
</dbReference>
<dbReference type="InterPro" id="IPR036433">
    <property type="entry name" value="EF1B_G_C_sf"/>
</dbReference>
<evidence type="ECO:0000256" key="3">
    <source>
        <dbReference type="PROSITE-ProRule" id="PRU00519"/>
    </source>
</evidence>
<evidence type="ECO:0000256" key="2">
    <source>
        <dbReference type="ARBA" id="ARBA00022917"/>
    </source>
</evidence>
<feature type="domain" description="GST C-terminal" evidence="8">
    <location>
        <begin position="63"/>
        <end position="211"/>
    </location>
</feature>
<dbReference type="SUPFAM" id="SSF52833">
    <property type="entry name" value="Thioredoxin-like"/>
    <property type="match status" value="1"/>
</dbReference>
<dbReference type="Pfam" id="PF00647">
    <property type="entry name" value="EF1G"/>
    <property type="match status" value="1"/>
</dbReference>
<dbReference type="FunFam" id="3.30.70.1010:FF:000001">
    <property type="entry name" value="Elongation factor 1-gamma 1"/>
    <property type="match status" value="1"/>
</dbReference>
<feature type="domain" description="GST N-terminal" evidence="7">
    <location>
        <begin position="1"/>
        <end position="82"/>
    </location>
</feature>
<dbReference type="SMART" id="SM01183">
    <property type="entry name" value="EF1G"/>
    <property type="match status" value="1"/>
</dbReference>
<evidence type="ECO:0000256" key="4">
    <source>
        <dbReference type="RuleBase" id="RU003494"/>
    </source>
</evidence>
<dbReference type="SUPFAM" id="SSF47616">
    <property type="entry name" value="GST C-terminal domain-like"/>
    <property type="match status" value="1"/>
</dbReference>
<comment type="similarity">
    <text evidence="4">Belongs to the GST superfamily.</text>
</comment>
<dbReference type="CDD" id="cd03181">
    <property type="entry name" value="GST_C_EF1Bgamma_like"/>
    <property type="match status" value="1"/>
</dbReference>
<evidence type="ECO:0000256" key="5">
    <source>
        <dbReference type="SAM" id="MobiDB-lite"/>
    </source>
</evidence>
<evidence type="ECO:0000313" key="10">
    <source>
        <dbReference type="Proteomes" id="UP000268093"/>
    </source>
</evidence>
<dbReference type="SUPFAM" id="SSF89942">
    <property type="entry name" value="eEF1-gamma domain"/>
    <property type="match status" value="1"/>
</dbReference>
<dbReference type="Gene3D" id="1.20.1050.10">
    <property type="match status" value="1"/>
</dbReference>
<dbReference type="InterPro" id="IPR004045">
    <property type="entry name" value="Glutathione_S-Trfase_N"/>
</dbReference>
<evidence type="ECO:0000259" key="6">
    <source>
        <dbReference type="PROSITE" id="PS50040"/>
    </source>
</evidence>
<dbReference type="InterPro" id="IPR036282">
    <property type="entry name" value="Glutathione-S-Trfase_C_sf"/>
</dbReference>
<organism evidence="9 10">
    <name type="scientific">Jimgerdemannia flammicorona</name>
    <dbReference type="NCBI Taxonomy" id="994334"/>
    <lineage>
        <taxon>Eukaryota</taxon>
        <taxon>Fungi</taxon>
        <taxon>Fungi incertae sedis</taxon>
        <taxon>Mucoromycota</taxon>
        <taxon>Mucoromycotina</taxon>
        <taxon>Endogonomycetes</taxon>
        <taxon>Endogonales</taxon>
        <taxon>Endogonaceae</taxon>
        <taxon>Jimgerdemannia</taxon>
    </lineage>
</organism>
<dbReference type="FunFam" id="1.20.1050.10:FF:000006">
    <property type="entry name" value="Elongation factor 1 gamma"/>
    <property type="match status" value="1"/>
</dbReference>
<name>A0A433A1N6_9FUNG</name>
<comment type="caution">
    <text evidence="9">The sequence shown here is derived from an EMBL/GenBank/DDBJ whole genome shotgun (WGS) entry which is preliminary data.</text>
</comment>
<keyword evidence="1 3" id="KW-0251">Elongation factor</keyword>
<dbReference type="FunFam" id="3.40.30.10:FF:000148">
    <property type="entry name" value="Elongation factor 1B gamma"/>
    <property type="match status" value="1"/>
</dbReference>
<evidence type="ECO:0000256" key="1">
    <source>
        <dbReference type="ARBA" id="ARBA00022768"/>
    </source>
</evidence>
<dbReference type="InterPro" id="IPR040079">
    <property type="entry name" value="Glutathione_S-Trfase"/>
</dbReference>
<feature type="domain" description="EF-1-gamma C-terminal" evidence="6">
    <location>
        <begin position="250"/>
        <end position="379"/>
    </location>
</feature>
<feature type="non-terminal residue" evidence="9">
    <location>
        <position position="1"/>
    </location>
</feature>
<dbReference type="PANTHER" id="PTHR43986:SF1">
    <property type="entry name" value="ELONGATION FACTOR 1-GAMMA"/>
    <property type="match status" value="1"/>
</dbReference>
<dbReference type="PANTHER" id="PTHR43986">
    <property type="entry name" value="ELONGATION FACTOR 1-GAMMA"/>
    <property type="match status" value="1"/>
</dbReference>
<dbReference type="InterPro" id="IPR004046">
    <property type="entry name" value="GST_C"/>
</dbReference>
<dbReference type="AlphaFoldDB" id="A0A433A1N6"/>
<dbReference type="InterPro" id="IPR036249">
    <property type="entry name" value="Thioredoxin-like_sf"/>
</dbReference>
<feature type="compositionally biased region" description="Basic and acidic residues" evidence="5">
    <location>
        <begin position="207"/>
        <end position="236"/>
    </location>
</feature>
<keyword evidence="2 3" id="KW-0648">Protein biosynthesis</keyword>
<proteinExistence type="inferred from homology"/>
<dbReference type="Pfam" id="PF02798">
    <property type="entry name" value="GST_N"/>
    <property type="match status" value="1"/>
</dbReference>
<dbReference type="PROSITE" id="PS50404">
    <property type="entry name" value="GST_NTER"/>
    <property type="match status" value="1"/>
</dbReference>
<feature type="region of interest" description="Disordered" evidence="5">
    <location>
        <begin position="207"/>
        <end position="257"/>
    </location>
</feature>
<accession>A0A433A1N6</accession>
<evidence type="ECO:0000259" key="8">
    <source>
        <dbReference type="PROSITE" id="PS50405"/>
    </source>
</evidence>
<dbReference type="InterPro" id="IPR010987">
    <property type="entry name" value="Glutathione-S-Trfase_C-like"/>
</dbReference>